<dbReference type="PRINTS" id="PR00507">
    <property type="entry name" value="N12N6MTFRASE"/>
</dbReference>
<dbReference type="RefSeq" id="WP_164358136.1">
    <property type="nucleotide sequence ID" value="NZ_JAAGME010001046.1"/>
</dbReference>
<dbReference type="InterPro" id="IPR029063">
    <property type="entry name" value="SAM-dependent_MTases_sf"/>
</dbReference>
<dbReference type="GO" id="GO:0008170">
    <property type="term" value="F:N-methyltransferase activity"/>
    <property type="evidence" value="ECO:0007669"/>
    <property type="project" value="UniProtKB-ARBA"/>
</dbReference>
<protein>
    <submittedName>
        <fullName evidence="2">Methyltransferase</fullName>
    </submittedName>
</protein>
<accession>A0A6N9VF77</accession>
<evidence type="ECO:0000313" key="2">
    <source>
        <dbReference type="EMBL" id="NEB70245.1"/>
    </source>
</evidence>
<dbReference type="SUPFAM" id="SSF53335">
    <property type="entry name" value="S-adenosyl-L-methionine-dependent methyltransferases"/>
    <property type="match status" value="1"/>
</dbReference>
<dbReference type="GO" id="GO:0003676">
    <property type="term" value="F:nucleic acid binding"/>
    <property type="evidence" value="ECO:0007669"/>
    <property type="project" value="InterPro"/>
</dbReference>
<comment type="caution">
    <text evidence="2">The sequence shown here is derived from an EMBL/GenBank/DDBJ whole genome shotgun (WGS) entry which is preliminary data.</text>
</comment>
<evidence type="ECO:0000313" key="3">
    <source>
        <dbReference type="Proteomes" id="UP000471648"/>
    </source>
</evidence>
<keyword evidence="2" id="KW-0808">Transferase</keyword>
<dbReference type="EMBL" id="JAAGME010001046">
    <property type="protein sequence ID" value="NEB70245.1"/>
    <property type="molecule type" value="Genomic_DNA"/>
</dbReference>
<dbReference type="Proteomes" id="UP000471648">
    <property type="component" value="Unassembled WGS sequence"/>
</dbReference>
<dbReference type="Pfam" id="PF05175">
    <property type="entry name" value="MTS"/>
    <property type="match status" value="1"/>
</dbReference>
<name>A0A6N9VF77_STRMI</name>
<sequence>MKVPTTILEVLDRAETNGPRLILTGQLDRKLYTDTAKVLEAAGGKWNRKERAHLFPGDAAEAIEPVILTGEIVSKKQEFGYFPTPAPVVQRLIDLADLKPGMTVLEPSAGRGAIAGPIAALGCHVDCIELQRDNALAISDAGIGRDLAVADFLTVEPSPDYDRVVMNPPFAKQQDIAHVLHARRFLRPGGLLVAVMSAGVMFRHGRAEQFRQHVGSFEELPDGAFKESGTGVRTVIAVLPSAA</sequence>
<dbReference type="InterPro" id="IPR002052">
    <property type="entry name" value="DNA_methylase_N6_adenine_CS"/>
</dbReference>
<evidence type="ECO:0000259" key="1">
    <source>
        <dbReference type="Pfam" id="PF05175"/>
    </source>
</evidence>
<dbReference type="PROSITE" id="PS00092">
    <property type="entry name" value="N6_MTASE"/>
    <property type="match status" value="1"/>
</dbReference>
<gene>
    <name evidence="2" type="ORF">G3I39_24790</name>
</gene>
<dbReference type="InterPro" id="IPR007848">
    <property type="entry name" value="Small_mtfrase_dom"/>
</dbReference>
<dbReference type="CDD" id="cd02440">
    <property type="entry name" value="AdoMet_MTases"/>
    <property type="match status" value="1"/>
</dbReference>
<dbReference type="Gene3D" id="3.40.50.150">
    <property type="entry name" value="Vaccinia Virus protein VP39"/>
    <property type="match status" value="1"/>
</dbReference>
<dbReference type="GO" id="GO:0032259">
    <property type="term" value="P:methylation"/>
    <property type="evidence" value="ECO:0007669"/>
    <property type="project" value="UniProtKB-KW"/>
</dbReference>
<keyword evidence="2" id="KW-0489">Methyltransferase</keyword>
<dbReference type="AlphaFoldDB" id="A0A6N9VF77"/>
<organism evidence="2 3">
    <name type="scientific">Streptomyces microflavus</name>
    <name type="common">Streptomyces lipmanii</name>
    <dbReference type="NCBI Taxonomy" id="1919"/>
    <lineage>
        <taxon>Bacteria</taxon>
        <taxon>Bacillati</taxon>
        <taxon>Actinomycetota</taxon>
        <taxon>Actinomycetes</taxon>
        <taxon>Kitasatosporales</taxon>
        <taxon>Streptomycetaceae</taxon>
        <taxon>Streptomyces</taxon>
    </lineage>
</organism>
<dbReference type="GO" id="GO:0008757">
    <property type="term" value="F:S-adenosylmethionine-dependent methyltransferase activity"/>
    <property type="evidence" value="ECO:0007669"/>
    <property type="project" value="UniProtKB-ARBA"/>
</dbReference>
<reference evidence="2 3" key="1">
    <citation type="submission" date="2020-01" db="EMBL/GenBank/DDBJ databases">
        <title>Insect and environment-associated Actinomycetes.</title>
        <authorList>
            <person name="Currrie C."/>
            <person name="Chevrette M."/>
            <person name="Carlson C."/>
            <person name="Stubbendieck R."/>
            <person name="Wendt-Pienkowski E."/>
        </authorList>
    </citation>
    <scope>NUCLEOTIDE SEQUENCE [LARGE SCALE GENOMIC DNA]</scope>
    <source>
        <strain evidence="2 3">SID14438</strain>
    </source>
</reference>
<proteinExistence type="predicted"/>
<feature type="domain" description="Methyltransferase small" evidence="1">
    <location>
        <begin position="145"/>
        <end position="205"/>
    </location>
</feature>